<keyword evidence="8 15" id="KW-0492">Microsome</keyword>
<dbReference type="InterPro" id="IPR017972">
    <property type="entry name" value="Cyt_P450_CS"/>
</dbReference>
<reference evidence="16" key="1">
    <citation type="submission" date="2020-03" db="EMBL/GenBank/DDBJ databases">
        <title>Studies in the Genomics of Life Span.</title>
        <authorList>
            <person name="Glass D."/>
        </authorList>
    </citation>
    <scope>NUCLEOTIDE SEQUENCE</scope>
    <source>
        <strain evidence="16">SUZIE</strain>
        <tissue evidence="16">Muscle</tissue>
    </source>
</reference>
<dbReference type="PRINTS" id="PR00385">
    <property type="entry name" value="P450"/>
</dbReference>
<keyword evidence="10 13" id="KW-0408">Iron</keyword>
<comment type="subcellular location">
    <subcellularLocation>
        <location evidence="3 15">Endoplasmic reticulum membrane</location>
        <topology evidence="3">Peripheral membrane protein</topology>
    </subcellularLocation>
    <subcellularLocation>
        <location evidence="2 15">Microsome membrane</location>
        <topology evidence="2">Peripheral membrane protein</topology>
    </subcellularLocation>
</comment>
<protein>
    <recommendedName>
        <fullName evidence="15">Cytochrome P450</fullName>
        <ecNumber evidence="15">1.14.14.1</ecNumber>
    </recommendedName>
</protein>
<keyword evidence="6 13" id="KW-0479">Metal-binding</keyword>
<comment type="function">
    <text evidence="15">Cytochromes P450 are a group of heme-thiolate monooxygenases.</text>
</comment>
<keyword evidence="12" id="KW-0472">Membrane</keyword>
<dbReference type="Gene3D" id="1.10.630.10">
    <property type="entry name" value="Cytochrome P450"/>
    <property type="match status" value="1"/>
</dbReference>
<keyword evidence="5 13" id="KW-0349">Heme</keyword>
<comment type="catalytic activity">
    <reaction evidence="15">
        <text>an organic molecule + reduced [NADPH--hemoprotein reductase] + O2 = an alcohol + oxidized [NADPH--hemoprotein reductase] + H2O + H(+)</text>
        <dbReference type="Rhea" id="RHEA:17149"/>
        <dbReference type="Rhea" id="RHEA-COMP:11964"/>
        <dbReference type="Rhea" id="RHEA-COMP:11965"/>
        <dbReference type="ChEBI" id="CHEBI:15377"/>
        <dbReference type="ChEBI" id="CHEBI:15378"/>
        <dbReference type="ChEBI" id="CHEBI:15379"/>
        <dbReference type="ChEBI" id="CHEBI:30879"/>
        <dbReference type="ChEBI" id="CHEBI:57618"/>
        <dbReference type="ChEBI" id="CHEBI:58210"/>
        <dbReference type="ChEBI" id="CHEBI:142491"/>
        <dbReference type="EC" id="1.14.14.1"/>
    </reaction>
</comment>
<evidence type="ECO:0000256" key="8">
    <source>
        <dbReference type="ARBA" id="ARBA00022848"/>
    </source>
</evidence>
<evidence type="ECO:0000256" key="7">
    <source>
        <dbReference type="ARBA" id="ARBA00022824"/>
    </source>
</evidence>
<comment type="similarity">
    <text evidence="4 14">Belongs to the cytochrome P450 family.</text>
</comment>
<name>A0AA41MKE7_SCICA</name>
<gene>
    <name evidence="16" type="ORF">SUZIE_123555</name>
</gene>
<evidence type="ECO:0000256" key="3">
    <source>
        <dbReference type="ARBA" id="ARBA00004406"/>
    </source>
</evidence>
<dbReference type="FunFam" id="1.10.630.10:FF:000238">
    <property type="entry name" value="Cytochrome P450 2A6"/>
    <property type="match status" value="1"/>
</dbReference>
<dbReference type="AlphaFoldDB" id="A0AA41MKE7"/>
<evidence type="ECO:0000256" key="4">
    <source>
        <dbReference type="ARBA" id="ARBA00010617"/>
    </source>
</evidence>
<dbReference type="GO" id="GO:0005789">
    <property type="term" value="C:endoplasmic reticulum membrane"/>
    <property type="evidence" value="ECO:0007669"/>
    <property type="project" value="UniProtKB-SubCell"/>
</dbReference>
<evidence type="ECO:0000256" key="6">
    <source>
        <dbReference type="ARBA" id="ARBA00022723"/>
    </source>
</evidence>
<organism evidence="16 17">
    <name type="scientific">Sciurus carolinensis</name>
    <name type="common">Eastern gray squirrel</name>
    <dbReference type="NCBI Taxonomy" id="30640"/>
    <lineage>
        <taxon>Eukaryota</taxon>
        <taxon>Metazoa</taxon>
        <taxon>Chordata</taxon>
        <taxon>Craniata</taxon>
        <taxon>Vertebrata</taxon>
        <taxon>Euteleostomi</taxon>
        <taxon>Mammalia</taxon>
        <taxon>Eutheria</taxon>
        <taxon>Euarchontoglires</taxon>
        <taxon>Glires</taxon>
        <taxon>Rodentia</taxon>
        <taxon>Sciuromorpha</taxon>
        <taxon>Sciuridae</taxon>
        <taxon>Sciurinae</taxon>
        <taxon>Sciurini</taxon>
        <taxon>Sciurus</taxon>
    </lineage>
</organism>
<proteinExistence type="inferred from homology"/>
<evidence type="ECO:0000256" key="13">
    <source>
        <dbReference type="PIRSR" id="PIRSR602401-1"/>
    </source>
</evidence>
<dbReference type="EMBL" id="JAATJV010207711">
    <property type="protein sequence ID" value="MBZ3873561.1"/>
    <property type="molecule type" value="Genomic_DNA"/>
</dbReference>
<dbReference type="InterPro" id="IPR036396">
    <property type="entry name" value="Cyt_P450_sf"/>
</dbReference>
<evidence type="ECO:0000256" key="15">
    <source>
        <dbReference type="RuleBase" id="RU368053"/>
    </source>
</evidence>
<dbReference type="GO" id="GO:0020037">
    <property type="term" value="F:heme binding"/>
    <property type="evidence" value="ECO:0007669"/>
    <property type="project" value="UniProtKB-UniRule"/>
</dbReference>
<dbReference type="GO" id="GO:0009804">
    <property type="term" value="P:coumarin metabolic process"/>
    <property type="evidence" value="ECO:0007669"/>
    <property type="project" value="TreeGrafter"/>
</dbReference>
<dbReference type="GO" id="GO:0016712">
    <property type="term" value="F:oxidoreductase activity, acting on paired donors, with incorporation or reduction of molecular oxygen, reduced flavin or flavoprotein as one donor, and incorporation of one atom of oxygen"/>
    <property type="evidence" value="ECO:0007669"/>
    <property type="project" value="UniProtKB-EC"/>
</dbReference>
<dbReference type="PRINTS" id="PR00463">
    <property type="entry name" value="EP450I"/>
</dbReference>
<keyword evidence="7 15" id="KW-0256">Endoplasmic reticulum</keyword>
<dbReference type="InterPro" id="IPR050182">
    <property type="entry name" value="Cytochrome_P450_fam2"/>
</dbReference>
<evidence type="ECO:0000256" key="12">
    <source>
        <dbReference type="ARBA" id="ARBA00023136"/>
    </source>
</evidence>
<evidence type="ECO:0000256" key="10">
    <source>
        <dbReference type="ARBA" id="ARBA00023004"/>
    </source>
</evidence>
<dbReference type="InterPro" id="IPR002401">
    <property type="entry name" value="Cyt_P450_E_grp-I"/>
</dbReference>
<dbReference type="InterPro" id="IPR008067">
    <property type="entry name" value="Cyt_P450_E_grp-I_CYP2A-like"/>
</dbReference>
<evidence type="ECO:0000313" key="17">
    <source>
        <dbReference type="Proteomes" id="UP001166674"/>
    </source>
</evidence>
<keyword evidence="17" id="KW-1185">Reference proteome</keyword>
<comment type="cofactor">
    <cofactor evidence="1 13 15">
        <name>heme</name>
        <dbReference type="ChEBI" id="CHEBI:30413"/>
    </cofactor>
</comment>
<comment type="caution">
    <text evidence="16">The sequence shown here is derived from an EMBL/GenBank/DDBJ whole genome shotgun (WGS) entry which is preliminary data.</text>
</comment>
<dbReference type="PANTHER" id="PTHR24300">
    <property type="entry name" value="CYTOCHROME P450 508A4-RELATED"/>
    <property type="match status" value="1"/>
</dbReference>
<dbReference type="GO" id="GO:0005506">
    <property type="term" value="F:iron ion binding"/>
    <property type="evidence" value="ECO:0007669"/>
    <property type="project" value="UniProtKB-UniRule"/>
</dbReference>
<evidence type="ECO:0000256" key="9">
    <source>
        <dbReference type="ARBA" id="ARBA00023002"/>
    </source>
</evidence>
<evidence type="ECO:0000256" key="5">
    <source>
        <dbReference type="ARBA" id="ARBA00022617"/>
    </source>
</evidence>
<dbReference type="GO" id="GO:0006805">
    <property type="term" value="P:xenobiotic metabolic process"/>
    <property type="evidence" value="ECO:0007669"/>
    <property type="project" value="TreeGrafter"/>
</dbReference>
<dbReference type="GO" id="GO:0008392">
    <property type="term" value="F:arachidonate epoxygenase activity"/>
    <property type="evidence" value="ECO:0007669"/>
    <property type="project" value="TreeGrafter"/>
</dbReference>
<dbReference type="SUPFAM" id="SSF48264">
    <property type="entry name" value="Cytochrome P450"/>
    <property type="match status" value="1"/>
</dbReference>
<dbReference type="Proteomes" id="UP001166674">
    <property type="component" value="Unassembled WGS sequence"/>
</dbReference>
<feature type="binding site" description="axial binding residue" evidence="13">
    <location>
        <position position="418"/>
    </location>
    <ligand>
        <name>heme</name>
        <dbReference type="ChEBI" id="CHEBI:30413"/>
    </ligand>
    <ligandPart>
        <name>Fe</name>
        <dbReference type="ChEBI" id="CHEBI:18248"/>
    </ligandPart>
</feature>
<dbReference type="PROSITE" id="PS00086">
    <property type="entry name" value="CYTOCHROME_P450"/>
    <property type="match status" value="1"/>
</dbReference>
<evidence type="ECO:0000256" key="11">
    <source>
        <dbReference type="ARBA" id="ARBA00023033"/>
    </source>
</evidence>
<evidence type="ECO:0000256" key="1">
    <source>
        <dbReference type="ARBA" id="ARBA00001971"/>
    </source>
</evidence>
<dbReference type="PRINTS" id="PR01684">
    <property type="entry name" value="EP450ICYP2A"/>
</dbReference>
<dbReference type="GO" id="GO:0019373">
    <property type="term" value="P:epoxygenase P450 pathway"/>
    <property type="evidence" value="ECO:0007669"/>
    <property type="project" value="TreeGrafter"/>
</dbReference>
<keyword evidence="11 14" id="KW-0503">Monooxygenase</keyword>
<keyword evidence="9 14" id="KW-0560">Oxidoreductase</keyword>
<evidence type="ECO:0000256" key="2">
    <source>
        <dbReference type="ARBA" id="ARBA00004174"/>
    </source>
</evidence>
<evidence type="ECO:0000313" key="16">
    <source>
        <dbReference type="EMBL" id="MBZ3873561.1"/>
    </source>
</evidence>
<dbReference type="EC" id="1.14.14.1" evidence="15"/>
<accession>A0AA41MKE7</accession>
<dbReference type="PANTHER" id="PTHR24300:SF103">
    <property type="entry name" value="CYTOCHROME P450-RELATED"/>
    <property type="match status" value="1"/>
</dbReference>
<sequence>MLDSELILVALLACLSVMVLTSVWKQRSLQGKLPPGPTPLPFIGNLLQLDKNKIYSSFMKVTPGREMSRNYGPVFTIYLGTRRVVVLCCYNAVKEALLDKAEEFSGRGQQATFDHLFKGYGVAFSNGERTKQLKRFCLHVLRELGVGKRGTEHRIQQEADFLIEALQSTRGAFIDPTSYINKIVSNIISSIVFGDRFDYEDKEFLSVIQMFDEIINFTISPTGQLFEMFHAVMKYLPGPQQQVFKNMQKLEEFTAKRVEQKQRTLDPNSPQDFIDYFLIRMQEEKDNPNTEFDMKNLVLTALDLLFGGREGISLTLRLAFLLIVKHPDVEAKLREEIDQVIGRNRQPSFEDRTKMPYTQAVIHEIQRFANVGPFAMAHRVTKDTRFRDFFLPKHFLDDKGQLKKVDAHVPFSMGKRSCLGEGLATMELFLFLTSIMQNFCFKCSPEPQDIKLSLNHEDFARVPPNFTMSFLPR</sequence>
<evidence type="ECO:0000256" key="14">
    <source>
        <dbReference type="RuleBase" id="RU000461"/>
    </source>
</evidence>
<dbReference type="InterPro" id="IPR001128">
    <property type="entry name" value="Cyt_P450"/>
</dbReference>
<dbReference type="Pfam" id="PF00067">
    <property type="entry name" value="p450"/>
    <property type="match status" value="1"/>
</dbReference>